<name>A0A1L7X494_9HELO</name>
<dbReference type="OrthoDB" id="19261at2759"/>
<dbReference type="AlphaFoldDB" id="A0A1L7X494"/>
<feature type="domain" description="Cytochrome b561" evidence="11">
    <location>
        <begin position="218"/>
        <end position="339"/>
    </location>
</feature>
<keyword evidence="3 8" id="KW-0812">Transmembrane</keyword>
<dbReference type="Pfam" id="PF16010">
    <property type="entry name" value="CDH-cyt"/>
    <property type="match status" value="1"/>
</dbReference>
<evidence type="ECO:0000256" key="4">
    <source>
        <dbReference type="ARBA" id="ARBA00022982"/>
    </source>
</evidence>
<evidence type="ECO:0008006" key="14">
    <source>
        <dbReference type="Google" id="ProtNLM"/>
    </source>
</evidence>
<dbReference type="SUPFAM" id="SSF49344">
    <property type="entry name" value="CBD9-like"/>
    <property type="match status" value="1"/>
</dbReference>
<dbReference type="InterPro" id="IPR015920">
    <property type="entry name" value="Cellobiose_DH-like_cyt"/>
</dbReference>
<dbReference type="Proteomes" id="UP000184330">
    <property type="component" value="Unassembled WGS sequence"/>
</dbReference>
<gene>
    <name evidence="12" type="ORF">PAC_09738</name>
</gene>
<feature type="chain" id="PRO_5012882833" description="Cytochrome b561 domain-containing protein" evidence="9">
    <location>
        <begin position="22"/>
        <end position="444"/>
    </location>
</feature>
<keyword evidence="6 8" id="KW-0472">Membrane</keyword>
<feature type="compositionally biased region" description="Polar residues" evidence="7">
    <location>
        <begin position="433"/>
        <end position="444"/>
    </location>
</feature>
<comment type="subcellular location">
    <subcellularLocation>
        <location evidence="1">Membrane</location>
    </subcellularLocation>
</comment>
<dbReference type="CDD" id="cd09630">
    <property type="entry name" value="CDH_like_cytochrome"/>
    <property type="match status" value="1"/>
</dbReference>
<keyword evidence="5 8" id="KW-1133">Transmembrane helix</keyword>
<keyword evidence="9" id="KW-0732">Signal</keyword>
<evidence type="ECO:0000256" key="6">
    <source>
        <dbReference type="ARBA" id="ARBA00023136"/>
    </source>
</evidence>
<sequence>MVRLTFSLAAVGAALLSTTAAVDTTVSSGFTASDGSVSFALNIPQADTSNDLYFALQADASQSWVAIGMGSQKMDDSLMWMIYKDKTGKNLTLSPRLSYGHVEPSYTSNISVAILPGTGISNGNYTLNAMCTNCRSWKGGLIDHTNTKADFIFASGPSGDLNTNDLSAGIKRHSSYGVFQMDLTKAYGVAGVPNIPTADSAGTTQIQDKTDHDFSPALHGCIMILAFVGLMPLGLLILRIMNSVKWHGANQALSAAVALIGTAAGIYAGSMYNRSKNWGSGHQIFGLVIIAAMIGQFVLGYMHHRIYKRTQATTKLAPIHVWLGRVVIPAGIANGFLGFPLALNSKYNWALLALVLLVVIVIAPFAFWRWKRNNNKAATAAAAGGGYQGGYQAEPWSSDSNATSNVNLGAYPGGQQGGYGQPQNHPPLYENPSGYQSAQGRQFV</sequence>
<evidence type="ECO:0000256" key="3">
    <source>
        <dbReference type="ARBA" id="ARBA00022692"/>
    </source>
</evidence>
<dbReference type="PANTHER" id="PTHR47797:SF1">
    <property type="entry name" value="CYTOCHROME B561 DOMAIN-CONTAINING PROTEIN-RELATED"/>
    <property type="match status" value="1"/>
</dbReference>
<keyword evidence="13" id="KW-1185">Reference proteome</keyword>
<dbReference type="InterPro" id="IPR018825">
    <property type="entry name" value="DUF2427"/>
</dbReference>
<evidence type="ECO:0000313" key="13">
    <source>
        <dbReference type="Proteomes" id="UP000184330"/>
    </source>
</evidence>
<proteinExistence type="predicted"/>
<dbReference type="SMART" id="SM00665">
    <property type="entry name" value="B561"/>
    <property type="match status" value="1"/>
</dbReference>
<protein>
    <recommendedName>
        <fullName evidence="14">Cytochrome b561 domain-containing protein</fullName>
    </recommendedName>
</protein>
<dbReference type="Gene3D" id="1.20.120.1770">
    <property type="match status" value="1"/>
</dbReference>
<dbReference type="Pfam" id="PF10348">
    <property type="entry name" value="DUF2427"/>
    <property type="match status" value="1"/>
</dbReference>
<evidence type="ECO:0000256" key="7">
    <source>
        <dbReference type="SAM" id="MobiDB-lite"/>
    </source>
</evidence>
<feature type="domain" description="DOMON" evidence="10">
    <location>
        <begin position="64"/>
        <end position="156"/>
    </location>
</feature>
<accession>A0A1L7X494</accession>
<keyword evidence="2" id="KW-0813">Transport</keyword>
<feature type="transmembrane region" description="Helical" evidence="8">
    <location>
        <begin position="349"/>
        <end position="368"/>
    </location>
</feature>
<evidence type="ECO:0000259" key="10">
    <source>
        <dbReference type="SMART" id="SM00664"/>
    </source>
</evidence>
<dbReference type="PANTHER" id="PTHR47797">
    <property type="entry name" value="DEHYDROGENASE, PUTATIVE (AFU_ORTHOLOGUE AFUA_8G05805)-RELATED"/>
    <property type="match status" value="1"/>
</dbReference>
<dbReference type="SMART" id="SM00664">
    <property type="entry name" value="DoH"/>
    <property type="match status" value="1"/>
</dbReference>
<evidence type="ECO:0000313" key="12">
    <source>
        <dbReference type="EMBL" id="CZR59844.1"/>
    </source>
</evidence>
<dbReference type="Gene3D" id="2.60.40.1210">
    <property type="entry name" value="Cellobiose dehydrogenase, cytochrome domain"/>
    <property type="match status" value="1"/>
</dbReference>
<evidence type="ECO:0000256" key="5">
    <source>
        <dbReference type="ARBA" id="ARBA00022989"/>
    </source>
</evidence>
<evidence type="ECO:0000256" key="1">
    <source>
        <dbReference type="ARBA" id="ARBA00004370"/>
    </source>
</evidence>
<reference evidence="12 13" key="1">
    <citation type="submission" date="2016-03" db="EMBL/GenBank/DDBJ databases">
        <authorList>
            <person name="Ploux O."/>
        </authorList>
    </citation>
    <scope>NUCLEOTIDE SEQUENCE [LARGE SCALE GENOMIC DNA]</scope>
    <source>
        <strain evidence="12 13">UAMH 11012</strain>
    </source>
</reference>
<feature type="transmembrane region" description="Helical" evidence="8">
    <location>
        <begin position="284"/>
        <end position="302"/>
    </location>
</feature>
<feature type="signal peptide" evidence="9">
    <location>
        <begin position="1"/>
        <end position="21"/>
    </location>
</feature>
<evidence type="ECO:0000256" key="8">
    <source>
        <dbReference type="SAM" id="Phobius"/>
    </source>
</evidence>
<feature type="transmembrane region" description="Helical" evidence="8">
    <location>
        <begin position="322"/>
        <end position="343"/>
    </location>
</feature>
<dbReference type="EMBL" id="FJOG01000014">
    <property type="protein sequence ID" value="CZR59844.1"/>
    <property type="molecule type" value="Genomic_DNA"/>
</dbReference>
<organism evidence="12 13">
    <name type="scientific">Phialocephala subalpina</name>
    <dbReference type="NCBI Taxonomy" id="576137"/>
    <lineage>
        <taxon>Eukaryota</taxon>
        <taxon>Fungi</taxon>
        <taxon>Dikarya</taxon>
        <taxon>Ascomycota</taxon>
        <taxon>Pezizomycotina</taxon>
        <taxon>Leotiomycetes</taxon>
        <taxon>Helotiales</taxon>
        <taxon>Mollisiaceae</taxon>
        <taxon>Phialocephala</taxon>
        <taxon>Phialocephala fortinii species complex</taxon>
    </lineage>
</organism>
<feature type="transmembrane region" description="Helical" evidence="8">
    <location>
        <begin position="252"/>
        <end position="272"/>
    </location>
</feature>
<feature type="transmembrane region" description="Helical" evidence="8">
    <location>
        <begin position="217"/>
        <end position="240"/>
    </location>
</feature>
<feature type="region of interest" description="Disordered" evidence="7">
    <location>
        <begin position="413"/>
        <end position="444"/>
    </location>
</feature>
<dbReference type="CDD" id="cd08760">
    <property type="entry name" value="Cyt_b561_FRRS1_like"/>
    <property type="match status" value="1"/>
</dbReference>
<dbReference type="InterPro" id="IPR005018">
    <property type="entry name" value="DOMON_domain"/>
</dbReference>
<evidence type="ECO:0000259" key="11">
    <source>
        <dbReference type="SMART" id="SM00665"/>
    </source>
</evidence>
<dbReference type="GO" id="GO:0016020">
    <property type="term" value="C:membrane"/>
    <property type="evidence" value="ECO:0007669"/>
    <property type="project" value="UniProtKB-SubCell"/>
</dbReference>
<evidence type="ECO:0000256" key="9">
    <source>
        <dbReference type="SAM" id="SignalP"/>
    </source>
</evidence>
<evidence type="ECO:0000256" key="2">
    <source>
        <dbReference type="ARBA" id="ARBA00022448"/>
    </source>
</evidence>
<keyword evidence="4" id="KW-0249">Electron transport</keyword>
<dbReference type="InterPro" id="IPR006593">
    <property type="entry name" value="Cyt_b561/ferric_Rdtase_TM"/>
</dbReference>
<dbReference type="STRING" id="576137.A0A1L7X494"/>